<dbReference type="AlphaFoldDB" id="A0A2A2F041"/>
<accession>A0A2A2F041</accession>
<comment type="caution">
    <text evidence="1">The sequence shown here is derived from an EMBL/GenBank/DDBJ whole genome shotgun (WGS) entry which is preliminary data.</text>
</comment>
<dbReference type="SUPFAM" id="SSF110296">
    <property type="entry name" value="Oligoxyloglucan reducing end-specific cellobiohydrolase"/>
    <property type="match status" value="1"/>
</dbReference>
<name>A0A2A2F041_9GAMM</name>
<dbReference type="Proteomes" id="UP000217771">
    <property type="component" value="Unassembled WGS sequence"/>
</dbReference>
<evidence type="ECO:0000313" key="2">
    <source>
        <dbReference type="Proteomes" id="UP000217771"/>
    </source>
</evidence>
<reference evidence="1 2" key="1">
    <citation type="submission" date="2017-08" db="EMBL/GenBank/DDBJ databases">
        <title>Halomonas alkalisoli sp. nov., isolated from saline alkaline soil.</title>
        <authorList>
            <person name="Wang D."/>
            <person name="Zhang G."/>
        </authorList>
    </citation>
    <scope>NUCLEOTIDE SEQUENCE [LARGE SCALE GENOMIC DNA]</scope>
    <source>
        <strain evidence="1 2">WRN001</strain>
    </source>
</reference>
<dbReference type="OrthoDB" id="5664384at2"/>
<dbReference type="EMBL" id="NSKB01000002">
    <property type="protein sequence ID" value="PAU77987.1"/>
    <property type="molecule type" value="Genomic_DNA"/>
</dbReference>
<protein>
    <recommendedName>
        <fullName evidence="3">Photosynthesis system II assembly factor Ycf48/Hcf136-like domain-containing protein</fullName>
    </recommendedName>
</protein>
<dbReference type="RefSeq" id="WP_095619666.1">
    <property type="nucleotide sequence ID" value="NZ_NSKB01000002.1"/>
</dbReference>
<proteinExistence type="predicted"/>
<organism evidence="1 2">
    <name type="scientific">Halomonas salipaludis</name>
    <dbReference type="NCBI Taxonomy" id="2032625"/>
    <lineage>
        <taxon>Bacteria</taxon>
        <taxon>Pseudomonadati</taxon>
        <taxon>Pseudomonadota</taxon>
        <taxon>Gammaproteobacteria</taxon>
        <taxon>Oceanospirillales</taxon>
        <taxon>Halomonadaceae</taxon>
        <taxon>Halomonas</taxon>
    </lineage>
</organism>
<evidence type="ECO:0000313" key="1">
    <source>
        <dbReference type="EMBL" id="PAU77987.1"/>
    </source>
</evidence>
<gene>
    <name evidence="1" type="ORF">CK498_04410</name>
</gene>
<evidence type="ECO:0008006" key="3">
    <source>
        <dbReference type="Google" id="ProtNLM"/>
    </source>
</evidence>
<sequence>MVGGGLLGVEEANREWDVVKRGWGERYLLHLAVDPNAPQRLVVADEQGQLLISGNGGRDWSRLE</sequence>
<keyword evidence="2" id="KW-1185">Reference proteome</keyword>